<dbReference type="EMBL" id="PFLC01000015">
    <property type="protein sequence ID" value="PIY63139.1"/>
    <property type="molecule type" value="Genomic_DNA"/>
</dbReference>
<name>A0A2M7QAI6_9BACT</name>
<comment type="caution">
    <text evidence="2">The sequence shown here is derived from an EMBL/GenBank/DDBJ whole genome shotgun (WGS) entry which is preliminary data.</text>
</comment>
<feature type="region of interest" description="Disordered" evidence="1">
    <location>
        <begin position="145"/>
        <end position="175"/>
    </location>
</feature>
<evidence type="ECO:0000313" key="3">
    <source>
        <dbReference type="Proteomes" id="UP000230973"/>
    </source>
</evidence>
<gene>
    <name evidence="2" type="ORF">COY93_01260</name>
</gene>
<reference evidence="3" key="1">
    <citation type="submission" date="2017-09" db="EMBL/GenBank/DDBJ databases">
        <title>Depth-based differentiation of microbial function through sediment-hosted aquifers and enrichment of novel symbionts in the deep terrestrial subsurface.</title>
        <authorList>
            <person name="Probst A.J."/>
            <person name="Ladd B."/>
            <person name="Jarett J.K."/>
            <person name="Geller-Mcgrath D.E."/>
            <person name="Sieber C.M.K."/>
            <person name="Emerson J.B."/>
            <person name="Anantharaman K."/>
            <person name="Thomas B.C."/>
            <person name="Malmstrom R."/>
            <person name="Stieglmeier M."/>
            <person name="Klingl A."/>
            <person name="Woyke T."/>
            <person name="Ryan C.M."/>
            <person name="Banfield J.F."/>
        </authorList>
    </citation>
    <scope>NUCLEOTIDE SEQUENCE [LARGE SCALE GENOMIC DNA]</scope>
</reference>
<protein>
    <submittedName>
        <fullName evidence="2">Uncharacterized protein</fullName>
    </submittedName>
</protein>
<dbReference type="Proteomes" id="UP000230973">
    <property type="component" value="Unassembled WGS sequence"/>
</dbReference>
<sequence length="175" mass="20691">MKKRKNSGARIISLEQRKEDKSQLRRIEQIPMTFVSTIHLRLGLIVGHTTETEKLFDWMGRCRWQVLHLKTRKKASTGKNPIWDVLCIEEEHYERRLRLRINIDLYPLFPNIGELDIGELFRIQLETPSGLCHSFRNIPFHLEEDGETSEGMGNPFWGTRRNRPKQRPPYLKVVS</sequence>
<evidence type="ECO:0000256" key="1">
    <source>
        <dbReference type="SAM" id="MobiDB-lite"/>
    </source>
</evidence>
<accession>A0A2M7QAI6</accession>
<dbReference type="AlphaFoldDB" id="A0A2M7QAI6"/>
<organism evidence="2 3">
    <name type="scientific">Candidatus Uhrbacteria bacterium CG_4_10_14_0_8_um_filter_58_22</name>
    <dbReference type="NCBI Taxonomy" id="1975029"/>
    <lineage>
        <taxon>Bacteria</taxon>
        <taxon>Candidatus Uhriibacteriota</taxon>
    </lineage>
</organism>
<proteinExistence type="predicted"/>
<evidence type="ECO:0000313" key="2">
    <source>
        <dbReference type="EMBL" id="PIY63139.1"/>
    </source>
</evidence>